<dbReference type="InterPro" id="IPR027417">
    <property type="entry name" value="P-loop_NTPase"/>
</dbReference>
<comment type="caution">
    <text evidence="8">The sequence shown here is derived from an EMBL/GenBank/DDBJ whole genome shotgun (WGS) entry which is preliminary data.</text>
</comment>
<dbReference type="InterPro" id="IPR000808">
    <property type="entry name" value="Mrp-like_CS"/>
</dbReference>
<feature type="region of interest" description="Disordered" evidence="7">
    <location>
        <begin position="266"/>
        <end position="286"/>
    </location>
</feature>
<dbReference type="InterPro" id="IPR033756">
    <property type="entry name" value="YlxH/NBP35"/>
</dbReference>
<evidence type="ECO:0000256" key="6">
    <source>
        <dbReference type="HAMAP-Rule" id="MF_02040"/>
    </source>
</evidence>
<feature type="compositionally biased region" description="Polar residues" evidence="7">
    <location>
        <begin position="276"/>
        <end position="286"/>
    </location>
</feature>
<dbReference type="EMBL" id="MWAK01000104">
    <property type="protein sequence ID" value="OPZ92379.1"/>
    <property type="molecule type" value="Genomic_DNA"/>
</dbReference>
<comment type="subunit">
    <text evidence="6">Homodimer.</text>
</comment>
<evidence type="ECO:0000256" key="7">
    <source>
        <dbReference type="SAM" id="MobiDB-lite"/>
    </source>
</evidence>
<dbReference type="GO" id="GO:0046872">
    <property type="term" value="F:metal ion binding"/>
    <property type="evidence" value="ECO:0007669"/>
    <property type="project" value="UniProtKB-KW"/>
</dbReference>
<evidence type="ECO:0000256" key="4">
    <source>
        <dbReference type="ARBA" id="ARBA00023004"/>
    </source>
</evidence>
<comment type="similarity">
    <text evidence="6">Belongs to the Mrp/NBP35 ATP-binding proteins family.</text>
</comment>
<dbReference type="GO" id="GO:0016226">
    <property type="term" value="P:iron-sulfur cluster assembly"/>
    <property type="evidence" value="ECO:0007669"/>
    <property type="project" value="InterPro"/>
</dbReference>
<proteinExistence type="inferred from homology"/>
<dbReference type="FunFam" id="3.40.50.300:FF:001119">
    <property type="entry name" value="Iron-sulfur cluster carrier protein"/>
    <property type="match status" value="1"/>
</dbReference>
<dbReference type="PANTHER" id="PTHR23264">
    <property type="entry name" value="NUCLEOTIDE-BINDING PROTEIN NBP35 YEAST -RELATED"/>
    <property type="match status" value="1"/>
</dbReference>
<keyword evidence="1 6" id="KW-0479">Metal-binding</keyword>
<protein>
    <recommendedName>
        <fullName evidence="6">Iron-sulfur cluster carrier protein</fullName>
    </recommendedName>
</protein>
<dbReference type="GO" id="GO:0005829">
    <property type="term" value="C:cytosol"/>
    <property type="evidence" value="ECO:0007669"/>
    <property type="project" value="TreeGrafter"/>
</dbReference>
<gene>
    <name evidence="8" type="primary">minD</name>
    <name evidence="8" type="ORF">BWY73_00831</name>
</gene>
<sequence length="286" mass="30868">MKNNEFNDQVQLQSRLERIGHKIIILSGKGGVGKSTISVNLAVSLMLEGKRVGLLDVDIHGPSIPTMLGLEKEILRADEDGLFPIELGDLKVMSIGFLLKNQDEAVIWRGPMKMGVIKQFLQDVAWGDLDYLIIDSPPGTGDEPLSVCQLIGGLDGAVVVTTPQKVAAVNVRKSVNFCRQLKVPVIGIVENMSGFACPKCGQVTPILREGGGRRIAADMKTPFLGAIPIDPEIALSGDEGRPFIHHYAASPTAGIMREIIKPILALDRTGHPRPNGKTTSPTEEKK</sequence>
<dbReference type="SUPFAM" id="SSF52540">
    <property type="entry name" value="P-loop containing nucleoside triphosphate hydrolases"/>
    <property type="match status" value="1"/>
</dbReference>
<dbReference type="GO" id="GO:0016887">
    <property type="term" value="F:ATP hydrolysis activity"/>
    <property type="evidence" value="ECO:0007669"/>
    <property type="project" value="UniProtKB-UniRule"/>
</dbReference>
<name>A0A1V5MGQ5_UNCT6</name>
<evidence type="ECO:0000256" key="5">
    <source>
        <dbReference type="ARBA" id="ARBA00023014"/>
    </source>
</evidence>
<dbReference type="GO" id="GO:0005524">
    <property type="term" value="F:ATP binding"/>
    <property type="evidence" value="ECO:0007669"/>
    <property type="project" value="UniProtKB-UniRule"/>
</dbReference>
<dbReference type="GO" id="GO:0140663">
    <property type="term" value="F:ATP-dependent FeS chaperone activity"/>
    <property type="evidence" value="ECO:0007669"/>
    <property type="project" value="InterPro"/>
</dbReference>
<comment type="function">
    <text evidence="6">Binds and transfers iron-sulfur (Fe-S) clusters to target apoproteins. Can hydrolyze ATP.</text>
</comment>
<keyword evidence="6" id="KW-0378">Hydrolase</keyword>
<dbReference type="Proteomes" id="UP000485484">
    <property type="component" value="Unassembled WGS sequence"/>
</dbReference>
<dbReference type="PANTHER" id="PTHR23264:SF19">
    <property type="entry name" value="CYTOSOLIC FE-S CLUSTER ASSEMBLY FACTOR NUBP2"/>
    <property type="match status" value="1"/>
</dbReference>
<dbReference type="AlphaFoldDB" id="A0A1V5MGQ5"/>
<dbReference type="HAMAP" id="MF_02040">
    <property type="entry name" value="Mrp_NBP35"/>
    <property type="match status" value="1"/>
</dbReference>
<keyword evidence="3 6" id="KW-0067">ATP-binding</keyword>
<evidence type="ECO:0000256" key="2">
    <source>
        <dbReference type="ARBA" id="ARBA00022741"/>
    </source>
</evidence>
<dbReference type="Gene3D" id="3.40.50.300">
    <property type="entry name" value="P-loop containing nucleotide triphosphate hydrolases"/>
    <property type="match status" value="1"/>
</dbReference>
<feature type="binding site" evidence="6">
    <location>
        <begin position="28"/>
        <end position="35"/>
    </location>
    <ligand>
        <name>ATP</name>
        <dbReference type="ChEBI" id="CHEBI:30616"/>
    </ligand>
</feature>
<organism evidence="8">
    <name type="scientific">candidate division TA06 bacterium ADurb.Bin417</name>
    <dbReference type="NCBI Taxonomy" id="1852828"/>
    <lineage>
        <taxon>Bacteria</taxon>
        <taxon>Bacteria division TA06</taxon>
    </lineage>
</organism>
<dbReference type="GO" id="GO:0051536">
    <property type="term" value="F:iron-sulfur cluster binding"/>
    <property type="evidence" value="ECO:0007669"/>
    <property type="project" value="UniProtKB-UniRule"/>
</dbReference>
<keyword evidence="4 6" id="KW-0408">Iron</keyword>
<evidence type="ECO:0000313" key="8">
    <source>
        <dbReference type="EMBL" id="OPZ92379.1"/>
    </source>
</evidence>
<reference evidence="8" key="1">
    <citation type="submission" date="2017-02" db="EMBL/GenBank/DDBJ databases">
        <title>Delving into the versatile metabolic prowess of the omnipresent phylum Bacteroidetes.</title>
        <authorList>
            <person name="Nobu M.K."/>
            <person name="Mei R."/>
            <person name="Narihiro T."/>
            <person name="Kuroda K."/>
            <person name="Liu W.-T."/>
        </authorList>
    </citation>
    <scope>NUCLEOTIDE SEQUENCE</scope>
    <source>
        <strain evidence="8">ADurb.Bin417</strain>
    </source>
</reference>
<evidence type="ECO:0000256" key="1">
    <source>
        <dbReference type="ARBA" id="ARBA00022723"/>
    </source>
</evidence>
<dbReference type="PROSITE" id="PS01215">
    <property type="entry name" value="MRP"/>
    <property type="match status" value="1"/>
</dbReference>
<keyword evidence="2 6" id="KW-0547">Nucleotide-binding</keyword>
<accession>A0A1V5MGQ5</accession>
<dbReference type="Pfam" id="PF10609">
    <property type="entry name" value="ParA"/>
    <property type="match status" value="1"/>
</dbReference>
<dbReference type="InterPro" id="IPR019591">
    <property type="entry name" value="Mrp/NBP35_ATP-bd"/>
</dbReference>
<evidence type="ECO:0000256" key="3">
    <source>
        <dbReference type="ARBA" id="ARBA00022840"/>
    </source>
</evidence>
<keyword evidence="5 6" id="KW-0411">Iron-sulfur</keyword>
<dbReference type="CDD" id="cd02037">
    <property type="entry name" value="Mrp_NBP35"/>
    <property type="match status" value="1"/>
</dbReference>